<organism evidence="4 5">
    <name type="scientific">Clostridium pasteurianum BC1</name>
    <dbReference type="NCBI Taxonomy" id="86416"/>
    <lineage>
        <taxon>Bacteria</taxon>
        <taxon>Bacillati</taxon>
        <taxon>Bacillota</taxon>
        <taxon>Clostridia</taxon>
        <taxon>Eubacteriales</taxon>
        <taxon>Clostridiaceae</taxon>
        <taxon>Clostridium</taxon>
    </lineage>
</organism>
<proteinExistence type="predicted"/>
<dbReference type="GO" id="GO:0003677">
    <property type="term" value="F:DNA binding"/>
    <property type="evidence" value="ECO:0007669"/>
    <property type="project" value="UniProtKB-UniRule"/>
</dbReference>
<dbReference type="Proteomes" id="UP000013523">
    <property type="component" value="Chromosome"/>
</dbReference>
<evidence type="ECO:0000256" key="2">
    <source>
        <dbReference type="PROSITE-ProRule" id="PRU00335"/>
    </source>
</evidence>
<dbReference type="Pfam" id="PF00440">
    <property type="entry name" value="TetR_N"/>
    <property type="match status" value="1"/>
</dbReference>
<dbReference type="InterPro" id="IPR036271">
    <property type="entry name" value="Tet_transcr_reg_TetR-rel_C_sf"/>
</dbReference>
<dbReference type="PROSITE" id="PS50977">
    <property type="entry name" value="HTH_TETR_2"/>
    <property type="match status" value="1"/>
</dbReference>
<dbReference type="PATRIC" id="fig|86416.3.peg.3726"/>
<dbReference type="InterPro" id="IPR050624">
    <property type="entry name" value="HTH-type_Tx_Regulator"/>
</dbReference>
<dbReference type="AlphaFoldDB" id="R4KA18"/>
<reference evidence="4 5" key="1">
    <citation type="submission" date="2012-01" db="EMBL/GenBank/DDBJ databases">
        <title>Complete sequence of chromosome of Clostridium pasteurianum BC1.</title>
        <authorList>
            <consortium name="US DOE Joint Genome Institute"/>
            <person name="Lucas S."/>
            <person name="Han J."/>
            <person name="Lapidus A."/>
            <person name="Cheng J.-F."/>
            <person name="Goodwin L."/>
            <person name="Pitluck S."/>
            <person name="Peters L."/>
            <person name="Mikhailova N."/>
            <person name="Teshima H."/>
            <person name="Detter J.C."/>
            <person name="Han C."/>
            <person name="Tapia R."/>
            <person name="Land M."/>
            <person name="Hauser L."/>
            <person name="Kyrpides N."/>
            <person name="Ivanova N."/>
            <person name="Pagani I."/>
            <person name="Dunn J."/>
            <person name="Taghavi S."/>
            <person name="Francis A."/>
            <person name="van der Lelie D."/>
            <person name="Woyke T."/>
        </authorList>
    </citation>
    <scope>NUCLEOTIDE SEQUENCE [LARGE SCALE GENOMIC DNA]</scope>
    <source>
        <strain evidence="4 5">BC1</strain>
    </source>
</reference>
<dbReference type="PANTHER" id="PTHR43479:SF11">
    <property type="entry name" value="ACREF_ENVCD OPERON REPRESSOR-RELATED"/>
    <property type="match status" value="1"/>
</dbReference>
<dbReference type="eggNOG" id="COG1309">
    <property type="taxonomic scope" value="Bacteria"/>
</dbReference>
<dbReference type="InterPro" id="IPR009057">
    <property type="entry name" value="Homeodomain-like_sf"/>
</dbReference>
<evidence type="ECO:0000259" key="3">
    <source>
        <dbReference type="PROSITE" id="PS50977"/>
    </source>
</evidence>
<dbReference type="STRING" id="86416.Clopa_3728"/>
<evidence type="ECO:0000256" key="1">
    <source>
        <dbReference type="ARBA" id="ARBA00023125"/>
    </source>
</evidence>
<name>R4KA18_CLOPA</name>
<dbReference type="OrthoDB" id="9780939at2"/>
<dbReference type="HOGENOM" id="CLU_069356_45_0_9"/>
<evidence type="ECO:0000313" key="4">
    <source>
        <dbReference type="EMBL" id="AGK98506.1"/>
    </source>
</evidence>
<dbReference type="Gene3D" id="1.10.357.10">
    <property type="entry name" value="Tetracycline Repressor, domain 2"/>
    <property type="match status" value="1"/>
</dbReference>
<dbReference type="PANTHER" id="PTHR43479">
    <property type="entry name" value="ACREF/ENVCD OPERON REPRESSOR-RELATED"/>
    <property type="match status" value="1"/>
</dbReference>
<dbReference type="EMBL" id="CP003261">
    <property type="protein sequence ID" value="AGK98506.1"/>
    <property type="molecule type" value="Genomic_DNA"/>
</dbReference>
<dbReference type="SUPFAM" id="SSF48498">
    <property type="entry name" value="Tetracyclin repressor-like, C-terminal domain"/>
    <property type="match status" value="1"/>
</dbReference>
<sequence length="209" mass="24828">MISKFMNLESEKREIIINAALEEFAQKGYKNASTNEIVKKANISKGLLFHYFSNKKKLFLFLYDYSKDVFLNEFYNKMNYDETDIIKRWRQIVTLKIQLVQKHPVLYDFLIASALDDSMEIKQEVENQAKGVLEDSYKRLFNNIDTSRFKAGMDIKRVLEIIFWVAQGFSNRELDHIKSDPTYRSHIDVNALVEEFELYLDLLKDTFYQ</sequence>
<dbReference type="Gene3D" id="1.10.10.60">
    <property type="entry name" value="Homeodomain-like"/>
    <property type="match status" value="1"/>
</dbReference>
<dbReference type="SUPFAM" id="SSF46689">
    <property type="entry name" value="Homeodomain-like"/>
    <property type="match status" value="1"/>
</dbReference>
<gene>
    <name evidence="4" type="ORF">Clopa_3728</name>
</gene>
<protein>
    <submittedName>
        <fullName evidence="4">Transcriptional regulator</fullName>
    </submittedName>
</protein>
<dbReference type="InterPro" id="IPR001647">
    <property type="entry name" value="HTH_TetR"/>
</dbReference>
<keyword evidence="5" id="KW-1185">Reference proteome</keyword>
<accession>R4KA18</accession>
<feature type="DNA-binding region" description="H-T-H motif" evidence="2">
    <location>
        <begin position="33"/>
        <end position="52"/>
    </location>
</feature>
<feature type="domain" description="HTH tetR-type" evidence="3">
    <location>
        <begin position="10"/>
        <end position="70"/>
    </location>
</feature>
<keyword evidence="1 2" id="KW-0238">DNA-binding</keyword>
<dbReference type="PRINTS" id="PR00455">
    <property type="entry name" value="HTHTETR"/>
</dbReference>
<dbReference type="KEGG" id="cpas:Clopa_3728"/>
<evidence type="ECO:0000313" key="5">
    <source>
        <dbReference type="Proteomes" id="UP000013523"/>
    </source>
</evidence>
<dbReference type="PROSITE" id="PS01081">
    <property type="entry name" value="HTH_TETR_1"/>
    <property type="match status" value="1"/>
</dbReference>
<dbReference type="InterPro" id="IPR023772">
    <property type="entry name" value="DNA-bd_HTH_TetR-type_CS"/>
</dbReference>